<dbReference type="OrthoDB" id="677258at2"/>
<comment type="caution">
    <text evidence="1">The sequence shown here is derived from an EMBL/GenBank/DDBJ whole genome shotgun (WGS) entry which is preliminary data.</text>
</comment>
<name>A0A3M9NGN8_9BACT</name>
<dbReference type="AlphaFoldDB" id="A0A3M9NGN8"/>
<sequence length="103" mass="12049">MEKVIQQEILLISGTKFSSRQCWQKMNDRSRPASEIEQLEDACWNGLLNEMLPEIFVSQRDLFLWQIRETKCGLEIELGELPAEVDYFYSIDPYLCIGSSRLN</sequence>
<proteinExistence type="predicted"/>
<dbReference type="RefSeq" id="WP_123120443.1">
    <property type="nucleotide sequence ID" value="NZ_RJJR01000006.1"/>
</dbReference>
<protein>
    <submittedName>
        <fullName evidence="1">Uncharacterized protein</fullName>
    </submittedName>
</protein>
<dbReference type="EMBL" id="RJJR01000006">
    <property type="protein sequence ID" value="RNI36959.1"/>
    <property type="molecule type" value="Genomic_DNA"/>
</dbReference>
<dbReference type="Proteomes" id="UP000267223">
    <property type="component" value="Unassembled WGS sequence"/>
</dbReference>
<reference evidence="1 2" key="1">
    <citation type="submission" date="2018-11" db="EMBL/GenBank/DDBJ databases">
        <title>Draft genome sequence of Ferruginibacter sp. BO-59.</title>
        <authorList>
            <person name="Im W.T."/>
        </authorList>
    </citation>
    <scope>NUCLEOTIDE SEQUENCE [LARGE SCALE GENOMIC DNA]</scope>
    <source>
        <strain evidence="1 2">BO-59</strain>
    </source>
</reference>
<accession>A0A3M9NGN8</accession>
<organism evidence="1 2">
    <name type="scientific">Hanamia caeni</name>
    <dbReference type="NCBI Taxonomy" id="2294116"/>
    <lineage>
        <taxon>Bacteria</taxon>
        <taxon>Pseudomonadati</taxon>
        <taxon>Bacteroidota</taxon>
        <taxon>Chitinophagia</taxon>
        <taxon>Chitinophagales</taxon>
        <taxon>Chitinophagaceae</taxon>
        <taxon>Hanamia</taxon>
    </lineage>
</organism>
<keyword evidence="2" id="KW-1185">Reference proteome</keyword>
<evidence type="ECO:0000313" key="1">
    <source>
        <dbReference type="EMBL" id="RNI36959.1"/>
    </source>
</evidence>
<gene>
    <name evidence="1" type="ORF">EFY79_09390</name>
</gene>
<evidence type="ECO:0000313" key="2">
    <source>
        <dbReference type="Proteomes" id="UP000267223"/>
    </source>
</evidence>